<organism evidence="2 3">
    <name type="scientific">Solanum pinnatisectum</name>
    <name type="common">tansyleaf nightshade</name>
    <dbReference type="NCBI Taxonomy" id="50273"/>
    <lineage>
        <taxon>Eukaryota</taxon>
        <taxon>Viridiplantae</taxon>
        <taxon>Streptophyta</taxon>
        <taxon>Embryophyta</taxon>
        <taxon>Tracheophyta</taxon>
        <taxon>Spermatophyta</taxon>
        <taxon>Magnoliopsida</taxon>
        <taxon>eudicotyledons</taxon>
        <taxon>Gunneridae</taxon>
        <taxon>Pentapetalae</taxon>
        <taxon>asterids</taxon>
        <taxon>lamiids</taxon>
        <taxon>Solanales</taxon>
        <taxon>Solanaceae</taxon>
        <taxon>Solanoideae</taxon>
        <taxon>Solaneae</taxon>
        <taxon>Solanum</taxon>
    </lineage>
</organism>
<reference evidence="2 3" key="1">
    <citation type="submission" date="2023-10" db="EMBL/GenBank/DDBJ databases">
        <title>Genome-Wide Identification Analysis in wild type Solanum Pinnatisectum Reveals Some Genes Defensing Phytophthora Infestans.</title>
        <authorList>
            <person name="Sun C."/>
        </authorList>
    </citation>
    <scope>NUCLEOTIDE SEQUENCE [LARGE SCALE GENOMIC DNA]</scope>
    <source>
        <strain evidence="2">LQN</strain>
        <tissue evidence="2">Leaf</tissue>
    </source>
</reference>
<dbReference type="EMBL" id="JAWPEI010000001">
    <property type="protein sequence ID" value="KAK4737907.1"/>
    <property type="molecule type" value="Genomic_DNA"/>
</dbReference>
<dbReference type="Pfam" id="PF07734">
    <property type="entry name" value="FBA_1"/>
    <property type="match status" value="1"/>
</dbReference>
<evidence type="ECO:0000313" key="2">
    <source>
        <dbReference type="EMBL" id="KAK4737907.1"/>
    </source>
</evidence>
<gene>
    <name evidence="2" type="ORF">R3W88_001604</name>
</gene>
<name>A0AAV9MMI7_9SOLN</name>
<protein>
    <recommendedName>
        <fullName evidence="1">F-box associated beta-propeller type 1 domain-containing protein</fullName>
    </recommendedName>
</protein>
<feature type="domain" description="F-box associated beta-propeller type 1" evidence="1">
    <location>
        <begin position="9"/>
        <end position="160"/>
    </location>
</feature>
<dbReference type="PANTHER" id="PTHR31672:SF13">
    <property type="entry name" value="F-BOX PROTEIN CPR30-LIKE"/>
    <property type="match status" value="1"/>
</dbReference>
<dbReference type="InterPro" id="IPR050796">
    <property type="entry name" value="SCF_F-box_component"/>
</dbReference>
<evidence type="ECO:0000313" key="3">
    <source>
        <dbReference type="Proteomes" id="UP001311915"/>
    </source>
</evidence>
<proteinExistence type="predicted"/>
<evidence type="ECO:0000259" key="1">
    <source>
        <dbReference type="Pfam" id="PF07734"/>
    </source>
</evidence>
<accession>A0AAV9MMI7</accession>
<keyword evidence="3" id="KW-1185">Reference proteome</keyword>
<comment type="caution">
    <text evidence="2">The sequence shown here is derived from an EMBL/GenBank/DDBJ whole genome shotgun (WGS) entry which is preliminary data.</text>
</comment>
<dbReference type="InterPro" id="IPR006527">
    <property type="entry name" value="F-box-assoc_dom_typ1"/>
</dbReference>
<dbReference type="Proteomes" id="UP001311915">
    <property type="component" value="Unassembled WGS sequence"/>
</dbReference>
<dbReference type="AlphaFoldDB" id="A0AAV9MMI7"/>
<sequence length="196" mass="22282">MPSIKPQPPHMFVLGFGAYLPETDDYKLVRLVYHMNILLGYNGSLEIEIYSINSGVWRRVVGVKIKHCMVEVLWSRAFVNGVVHWIKYDVVPNGCGIRTLVMSFSIADALAGVTPTNLSIMLFEESLVVVNYEREIDGASCEVWVMKQYGVLESWSGLNNSDILFSTRRTDMVSYDPNSGRNTDLCIREISHFFYV</sequence>
<dbReference type="PANTHER" id="PTHR31672">
    <property type="entry name" value="BNACNNG10540D PROTEIN"/>
    <property type="match status" value="1"/>
</dbReference>